<evidence type="ECO:0000256" key="5">
    <source>
        <dbReference type="ARBA" id="ARBA00022619"/>
    </source>
</evidence>
<sequence>MSRPTAISSPPLTPPTPFQFDSIPDAIEAIAQGGFVVVMDDESRENEGDLVCAASKITTEGMAWMIKWTSGFICLSLPPSRLDALRLPPLLPTSGKSEDPKGTAYHLTVDANSSKHPVSTGISAHDRAYTARLLASPESREDDVTRPGHMVTLRYAPGGTRKRRGHTECAVDLCYLANLPPAGLLCELVHPTKEDGSMARRDDCWRFAREWGLKIISVEDLAEYVKKNGKGLVPEAEEHQV</sequence>
<dbReference type="SUPFAM" id="SSF55821">
    <property type="entry name" value="YrdC/RibB"/>
    <property type="match status" value="1"/>
</dbReference>
<comment type="subunit">
    <text evidence="2 12">Homodimer.</text>
</comment>
<evidence type="ECO:0000256" key="8">
    <source>
        <dbReference type="ARBA" id="ARBA00023206"/>
    </source>
</evidence>
<dbReference type="GO" id="GO:0005758">
    <property type="term" value="C:mitochondrial intermembrane space"/>
    <property type="evidence" value="ECO:0007669"/>
    <property type="project" value="TreeGrafter"/>
</dbReference>
<evidence type="ECO:0000256" key="2">
    <source>
        <dbReference type="ARBA" id="ARBA00011738"/>
    </source>
</evidence>
<evidence type="ECO:0000256" key="6">
    <source>
        <dbReference type="ARBA" id="ARBA00022723"/>
    </source>
</evidence>
<comment type="similarity">
    <text evidence="11 12">Belongs to the DHBP synthase family.</text>
</comment>
<evidence type="ECO:0000313" key="13">
    <source>
        <dbReference type="EMBL" id="OCF22160.1"/>
    </source>
</evidence>
<comment type="function">
    <text evidence="12">Catalyzes the conversion of D-ribulose 5-phosphate to formate and 3,4-dihydroxy-2-butanone 4-phosphate.</text>
</comment>
<dbReference type="NCBIfam" id="TIGR00506">
    <property type="entry name" value="ribB"/>
    <property type="match status" value="1"/>
</dbReference>
<evidence type="ECO:0000256" key="1">
    <source>
        <dbReference type="ARBA" id="ARBA00004904"/>
    </source>
</evidence>
<evidence type="ECO:0000256" key="7">
    <source>
        <dbReference type="ARBA" id="ARBA00022842"/>
    </source>
</evidence>
<dbReference type="GO" id="GO:0005829">
    <property type="term" value="C:cytosol"/>
    <property type="evidence" value="ECO:0007669"/>
    <property type="project" value="TreeGrafter"/>
</dbReference>
<evidence type="ECO:0000313" key="14">
    <source>
        <dbReference type="EMBL" id="WVW86616.1"/>
    </source>
</evidence>
<dbReference type="Pfam" id="PF00926">
    <property type="entry name" value="DHBP_synthase"/>
    <property type="match status" value="1"/>
</dbReference>
<dbReference type="InterPro" id="IPR017945">
    <property type="entry name" value="DHBP_synth_RibB-like_a/b_dom"/>
</dbReference>
<reference evidence="13" key="1">
    <citation type="submission" date="2013-07" db="EMBL/GenBank/DDBJ databases">
        <title>The Genome Sequence of Cryptococcus bestiolae CBS10118.</title>
        <authorList>
            <consortium name="The Broad Institute Genome Sequencing Platform"/>
            <person name="Cuomo C."/>
            <person name="Litvintseva A."/>
            <person name="Chen Y."/>
            <person name="Heitman J."/>
            <person name="Sun S."/>
            <person name="Springer D."/>
            <person name="Dromer F."/>
            <person name="Young S.K."/>
            <person name="Zeng Q."/>
            <person name="Gargeya S."/>
            <person name="Fitzgerald M."/>
            <person name="Abouelleil A."/>
            <person name="Alvarado L."/>
            <person name="Berlin A.M."/>
            <person name="Chapman S.B."/>
            <person name="Dewar J."/>
            <person name="Goldberg J."/>
            <person name="Griggs A."/>
            <person name="Gujja S."/>
            <person name="Hansen M."/>
            <person name="Howarth C."/>
            <person name="Imamovic A."/>
            <person name="Larimer J."/>
            <person name="McCowan C."/>
            <person name="Murphy C."/>
            <person name="Pearson M."/>
            <person name="Priest M."/>
            <person name="Roberts A."/>
            <person name="Saif S."/>
            <person name="Shea T."/>
            <person name="Sykes S."/>
            <person name="Wortman J."/>
            <person name="Nusbaum C."/>
            <person name="Birren B."/>
        </authorList>
    </citation>
    <scope>NUCLEOTIDE SEQUENCE [LARGE SCALE GENOMIC DNA]</scope>
    <source>
        <strain evidence="13">CBS 10118</strain>
    </source>
</reference>
<comment type="catalytic activity">
    <reaction evidence="12">
        <text>D-ribulose 5-phosphate = (2S)-2-hydroxy-3-oxobutyl phosphate + formate + H(+)</text>
        <dbReference type="Rhea" id="RHEA:18457"/>
        <dbReference type="ChEBI" id="CHEBI:15378"/>
        <dbReference type="ChEBI" id="CHEBI:15740"/>
        <dbReference type="ChEBI" id="CHEBI:58121"/>
        <dbReference type="ChEBI" id="CHEBI:58830"/>
        <dbReference type="EC" id="4.1.99.12"/>
    </reaction>
</comment>
<keyword evidence="5 12" id="KW-0686">Riboflavin biosynthesis</keyword>
<keyword evidence="8" id="KW-0318">Glutathionylation</keyword>
<dbReference type="GO" id="GO:0009231">
    <property type="term" value="P:riboflavin biosynthetic process"/>
    <property type="evidence" value="ECO:0007669"/>
    <property type="project" value="UniProtKB-UniPathway"/>
</dbReference>
<dbReference type="UniPathway" id="UPA00275">
    <property type="reaction ID" value="UER00399"/>
</dbReference>
<dbReference type="Gene3D" id="3.90.870.10">
    <property type="entry name" value="DHBP synthase"/>
    <property type="match status" value="1"/>
</dbReference>
<dbReference type="FunFam" id="3.90.870.10:FF:000002">
    <property type="entry name" value="3,4-dihydroxy-2-butanone 4-phosphate synthase"/>
    <property type="match status" value="1"/>
</dbReference>
<keyword evidence="6 12" id="KW-0479">Metal-binding</keyword>
<name>A0A1B9FTR9_9TREE</name>
<accession>A0A1B9FTR9</accession>
<dbReference type="VEuPathDB" id="FungiDB:I302_07804"/>
<evidence type="ECO:0000256" key="9">
    <source>
        <dbReference type="ARBA" id="ARBA00023211"/>
    </source>
</evidence>
<evidence type="ECO:0000256" key="11">
    <source>
        <dbReference type="ARBA" id="ARBA00060730"/>
    </source>
</evidence>
<dbReference type="GeneID" id="30212203"/>
<keyword evidence="7 12" id="KW-0460">Magnesium</keyword>
<dbReference type="EMBL" id="KI894025">
    <property type="protein sequence ID" value="OCF22160.1"/>
    <property type="molecule type" value="Genomic_DNA"/>
</dbReference>
<dbReference type="Proteomes" id="UP000092730">
    <property type="component" value="Chromosome 8"/>
</dbReference>
<comment type="pathway">
    <text evidence="1 12">Cofactor biosynthesis; riboflavin biosynthesis; 2-hydroxy-3-oxobutyl phosphate from D-ribulose 5-phosphate: step 1/1.</text>
</comment>
<dbReference type="KEGG" id="kbi:30212203"/>
<comment type="cofactor">
    <cofactor evidence="12">
        <name>Mg(2+)</name>
        <dbReference type="ChEBI" id="CHEBI:18420"/>
    </cofactor>
    <cofactor evidence="12">
        <name>Mn(2+)</name>
        <dbReference type="ChEBI" id="CHEBI:29035"/>
    </cofactor>
    <text evidence="12">Binds 2 divalent metal cations per subunit. Magnesium or manganese.</text>
</comment>
<dbReference type="EC" id="4.1.99.12" evidence="3 12"/>
<proteinExistence type="inferred from homology"/>
<gene>
    <name evidence="13" type="ORF">I302_07804</name>
    <name evidence="14" type="ORF">I302_108669</name>
</gene>
<evidence type="ECO:0000256" key="3">
    <source>
        <dbReference type="ARBA" id="ARBA00012153"/>
    </source>
</evidence>
<reference evidence="13" key="3">
    <citation type="submission" date="2014-01" db="EMBL/GenBank/DDBJ databases">
        <title>Evolution of pathogenesis and genome organization in the Tremellales.</title>
        <authorList>
            <person name="Cuomo C."/>
            <person name="Litvintseva A."/>
            <person name="Heitman J."/>
            <person name="Chen Y."/>
            <person name="Sun S."/>
            <person name="Springer D."/>
            <person name="Dromer F."/>
            <person name="Young S."/>
            <person name="Zeng Q."/>
            <person name="Chapman S."/>
            <person name="Gujja S."/>
            <person name="Saif S."/>
            <person name="Birren B."/>
        </authorList>
    </citation>
    <scope>NUCLEOTIDE SEQUENCE</scope>
    <source>
        <strain evidence="13">CBS 10118</strain>
    </source>
</reference>
<dbReference type="RefSeq" id="XP_019043230.1">
    <property type="nucleotide sequence ID" value="XM_019194394.1"/>
</dbReference>
<reference evidence="14" key="2">
    <citation type="submission" date="2013-07" db="EMBL/GenBank/DDBJ databases">
        <authorList>
            <consortium name="The Broad Institute Genome Sequencing Platform"/>
            <person name="Cuomo C."/>
            <person name="Litvintseva A."/>
            <person name="Chen Y."/>
            <person name="Heitman J."/>
            <person name="Sun S."/>
            <person name="Springer D."/>
            <person name="Dromer F."/>
            <person name="Young S.K."/>
            <person name="Zeng Q."/>
            <person name="Gargeya S."/>
            <person name="Fitzgerald M."/>
            <person name="Abouelleil A."/>
            <person name="Alvarado L."/>
            <person name="Berlin A.M."/>
            <person name="Chapman S.B."/>
            <person name="Dewar J."/>
            <person name="Goldberg J."/>
            <person name="Griggs A."/>
            <person name="Gujja S."/>
            <person name="Hansen M."/>
            <person name="Howarth C."/>
            <person name="Imamovic A."/>
            <person name="Larimer J."/>
            <person name="McCowan C."/>
            <person name="Murphy C."/>
            <person name="Pearson M."/>
            <person name="Priest M."/>
            <person name="Roberts A."/>
            <person name="Saif S."/>
            <person name="Shea T."/>
            <person name="Sykes S."/>
            <person name="Wortman J."/>
            <person name="Nusbaum C."/>
            <person name="Birren B."/>
        </authorList>
    </citation>
    <scope>NUCLEOTIDE SEQUENCE</scope>
    <source>
        <strain evidence="14">CBS 10118</strain>
    </source>
</reference>
<dbReference type="AlphaFoldDB" id="A0A1B9FTR9"/>
<dbReference type="InterPro" id="IPR000422">
    <property type="entry name" value="DHBP_synthase_RibB"/>
</dbReference>
<reference evidence="14" key="4">
    <citation type="submission" date="2024-02" db="EMBL/GenBank/DDBJ databases">
        <title>Comparative genomics of Cryptococcus and Kwoniella reveals pathogenesis evolution and contrasting modes of karyotype evolution via chromosome fusion or intercentromeric recombination.</title>
        <authorList>
            <person name="Coelho M.A."/>
            <person name="David-Palma M."/>
            <person name="Shea T."/>
            <person name="Bowers K."/>
            <person name="McGinley-Smith S."/>
            <person name="Mohammad A.W."/>
            <person name="Gnirke A."/>
            <person name="Yurkov A.M."/>
            <person name="Nowrousian M."/>
            <person name="Sun S."/>
            <person name="Cuomo C.A."/>
            <person name="Heitman J."/>
        </authorList>
    </citation>
    <scope>NUCLEOTIDE SEQUENCE</scope>
    <source>
        <strain evidence="14">CBS 10118</strain>
    </source>
</reference>
<protein>
    <recommendedName>
        <fullName evidence="4 12">3,4-dihydroxy-2-butanone 4-phosphate synthase</fullName>
        <shortName evidence="12">DHBP synthase</shortName>
        <ecNumber evidence="3 12">4.1.99.12</ecNumber>
    </recommendedName>
</protein>
<evidence type="ECO:0000256" key="12">
    <source>
        <dbReference type="RuleBase" id="RU003843"/>
    </source>
</evidence>
<dbReference type="GO" id="GO:0046872">
    <property type="term" value="F:metal ion binding"/>
    <property type="evidence" value="ECO:0007669"/>
    <property type="project" value="UniProtKB-KW"/>
</dbReference>
<keyword evidence="9 12" id="KW-0464">Manganese</keyword>
<evidence type="ECO:0000256" key="4">
    <source>
        <dbReference type="ARBA" id="ARBA00018836"/>
    </source>
</evidence>
<dbReference type="STRING" id="1296100.A0A1B9FTR9"/>
<evidence type="ECO:0000313" key="15">
    <source>
        <dbReference type="Proteomes" id="UP000092730"/>
    </source>
</evidence>
<evidence type="ECO:0000256" key="10">
    <source>
        <dbReference type="ARBA" id="ARBA00023239"/>
    </source>
</evidence>
<dbReference type="PANTHER" id="PTHR21327:SF18">
    <property type="entry name" value="3,4-DIHYDROXY-2-BUTANONE 4-PHOSPHATE SYNTHASE"/>
    <property type="match status" value="1"/>
</dbReference>
<dbReference type="OrthoDB" id="60371at2759"/>
<keyword evidence="10 12" id="KW-0456">Lyase</keyword>
<dbReference type="EMBL" id="CP144548">
    <property type="protein sequence ID" value="WVW86616.1"/>
    <property type="molecule type" value="Genomic_DNA"/>
</dbReference>
<keyword evidence="15" id="KW-1185">Reference proteome</keyword>
<dbReference type="GO" id="GO:0008686">
    <property type="term" value="F:3,4-dihydroxy-2-butanone-4-phosphate synthase activity"/>
    <property type="evidence" value="ECO:0007669"/>
    <property type="project" value="UniProtKB-EC"/>
</dbReference>
<organism evidence="13">
    <name type="scientific">Kwoniella bestiolae CBS 10118</name>
    <dbReference type="NCBI Taxonomy" id="1296100"/>
    <lineage>
        <taxon>Eukaryota</taxon>
        <taxon>Fungi</taxon>
        <taxon>Dikarya</taxon>
        <taxon>Basidiomycota</taxon>
        <taxon>Agaricomycotina</taxon>
        <taxon>Tremellomycetes</taxon>
        <taxon>Tremellales</taxon>
        <taxon>Cryptococcaceae</taxon>
        <taxon>Kwoniella</taxon>
    </lineage>
</organism>
<dbReference type="PANTHER" id="PTHR21327">
    <property type="entry name" value="GTP CYCLOHYDROLASE II-RELATED"/>
    <property type="match status" value="1"/>
</dbReference>